<evidence type="ECO:0000313" key="1">
    <source>
        <dbReference type="EMBL" id="CAB4598571.1"/>
    </source>
</evidence>
<name>A0A6J6GBM0_9ZZZZ</name>
<sequence>MDKLLCKLLVKPKNNAAIKAPLGLHLPNIKHASAIKPAPAVMDCEKTPTAPIVKTAPPTPATAPAISTFLNLNLLTSIPTLSAAIGSSPTARVLRPHFDLKRAI</sequence>
<reference evidence="1" key="1">
    <citation type="submission" date="2020-05" db="EMBL/GenBank/DDBJ databases">
        <authorList>
            <person name="Chiriac C."/>
            <person name="Salcher M."/>
            <person name="Ghai R."/>
            <person name="Kavagutti S V."/>
        </authorList>
    </citation>
    <scope>NUCLEOTIDE SEQUENCE</scope>
</reference>
<gene>
    <name evidence="1" type="ORF">UFOPK1798_00861</name>
</gene>
<organism evidence="1">
    <name type="scientific">freshwater metagenome</name>
    <dbReference type="NCBI Taxonomy" id="449393"/>
    <lineage>
        <taxon>unclassified sequences</taxon>
        <taxon>metagenomes</taxon>
        <taxon>ecological metagenomes</taxon>
    </lineage>
</organism>
<accession>A0A6J6GBM0</accession>
<protein>
    <submittedName>
        <fullName evidence="1">Unannotated protein</fullName>
    </submittedName>
</protein>
<dbReference type="EMBL" id="CAEZUH010000094">
    <property type="protein sequence ID" value="CAB4598571.1"/>
    <property type="molecule type" value="Genomic_DNA"/>
</dbReference>
<proteinExistence type="predicted"/>
<dbReference type="AlphaFoldDB" id="A0A6J6GBM0"/>